<organism evidence="1 2">
    <name type="scientific">Carnegiea gigantea</name>
    <dbReference type="NCBI Taxonomy" id="171969"/>
    <lineage>
        <taxon>Eukaryota</taxon>
        <taxon>Viridiplantae</taxon>
        <taxon>Streptophyta</taxon>
        <taxon>Embryophyta</taxon>
        <taxon>Tracheophyta</taxon>
        <taxon>Spermatophyta</taxon>
        <taxon>Magnoliopsida</taxon>
        <taxon>eudicotyledons</taxon>
        <taxon>Gunneridae</taxon>
        <taxon>Pentapetalae</taxon>
        <taxon>Caryophyllales</taxon>
        <taxon>Cactineae</taxon>
        <taxon>Cactaceae</taxon>
        <taxon>Cactoideae</taxon>
        <taxon>Echinocereeae</taxon>
        <taxon>Carnegiea</taxon>
    </lineage>
</organism>
<name>A0A9Q1KKS7_9CARY</name>
<protein>
    <submittedName>
        <fullName evidence="1">Uncharacterized protein</fullName>
    </submittedName>
</protein>
<reference evidence="1" key="1">
    <citation type="submission" date="2022-04" db="EMBL/GenBank/DDBJ databases">
        <title>Carnegiea gigantea Genome sequencing and assembly v2.</title>
        <authorList>
            <person name="Copetti D."/>
            <person name="Sanderson M.J."/>
            <person name="Burquez A."/>
            <person name="Wojciechowski M.F."/>
        </authorList>
    </citation>
    <scope>NUCLEOTIDE SEQUENCE</scope>
    <source>
        <strain evidence="1">SGP5-SGP5p</strain>
        <tissue evidence="1">Aerial part</tissue>
    </source>
</reference>
<evidence type="ECO:0000313" key="1">
    <source>
        <dbReference type="EMBL" id="KAJ8446276.1"/>
    </source>
</evidence>
<comment type="caution">
    <text evidence="1">The sequence shown here is derived from an EMBL/GenBank/DDBJ whole genome shotgun (WGS) entry which is preliminary data.</text>
</comment>
<evidence type="ECO:0000313" key="2">
    <source>
        <dbReference type="Proteomes" id="UP001153076"/>
    </source>
</evidence>
<gene>
    <name evidence="1" type="ORF">Cgig2_016047</name>
</gene>
<dbReference type="EMBL" id="JAKOGI010000058">
    <property type="protein sequence ID" value="KAJ8446276.1"/>
    <property type="molecule type" value="Genomic_DNA"/>
</dbReference>
<dbReference type="Proteomes" id="UP001153076">
    <property type="component" value="Unassembled WGS sequence"/>
</dbReference>
<sequence length="175" mass="18862">MRADTISTVTDGGALINASSAGQTKDATDILAFSAFSSALCHTLLQIPLLSACEMQGINIILSYKEQIENSTQECELRSDRLAAYDSPYPVYAMSFSPSTAGAGLSPPSACRHRSHRAYVPNRPSCAFAHLLDWNDVVPYRIGASSVDVYYSNSTQPDWTAFAFSTKPAAIASLR</sequence>
<dbReference type="AlphaFoldDB" id="A0A9Q1KKS7"/>
<keyword evidence="2" id="KW-1185">Reference proteome</keyword>
<proteinExistence type="predicted"/>
<accession>A0A9Q1KKS7</accession>